<dbReference type="Proteomes" id="UP000528734">
    <property type="component" value="Unassembled WGS sequence"/>
</dbReference>
<dbReference type="EMBL" id="JAAVLW010000009">
    <property type="protein sequence ID" value="NOJ50049.1"/>
    <property type="molecule type" value="Genomic_DNA"/>
</dbReference>
<dbReference type="RefSeq" id="WP_171713100.1">
    <property type="nucleotide sequence ID" value="NZ_JAAVLW010000009.1"/>
</dbReference>
<reference evidence="1 2" key="1">
    <citation type="submission" date="2020-03" db="EMBL/GenBank/DDBJ databases">
        <title>Bradyrhizobium diversity isolated from nodules of Muelleranthus trifoliolatus.</title>
        <authorList>
            <person name="Klepa M."/>
            <person name="Helene L."/>
            <person name="Hungria M."/>
        </authorList>
    </citation>
    <scope>NUCLEOTIDE SEQUENCE [LARGE SCALE GENOMIC DNA]</scope>
    <source>
        <strain evidence="1 2">WSM 1744</strain>
    </source>
</reference>
<proteinExistence type="predicted"/>
<gene>
    <name evidence="1" type="ORF">HCN50_28005</name>
</gene>
<organism evidence="1 2">
    <name type="scientific">Bradyrhizobium archetypum</name>
    <dbReference type="NCBI Taxonomy" id="2721160"/>
    <lineage>
        <taxon>Bacteria</taxon>
        <taxon>Pseudomonadati</taxon>
        <taxon>Pseudomonadota</taxon>
        <taxon>Alphaproteobacteria</taxon>
        <taxon>Hyphomicrobiales</taxon>
        <taxon>Nitrobacteraceae</taxon>
        <taxon>Bradyrhizobium</taxon>
    </lineage>
</organism>
<protein>
    <submittedName>
        <fullName evidence="1">Uncharacterized protein</fullName>
    </submittedName>
</protein>
<name>A0A7Y4H9B8_9BRAD</name>
<keyword evidence="2" id="KW-1185">Reference proteome</keyword>
<evidence type="ECO:0000313" key="2">
    <source>
        <dbReference type="Proteomes" id="UP000528734"/>
    </source>
</evidence>
<accession>A0A7Y4H9B8</accession>
<sequence length="115" mass="12800">MPSTGWSPGMVPYGADETVYLVVDSFSNGTVYRETEIEKTDLETIIGDLLSGQYNSPVRIVAFNTLEHWSEDVSSDIAAEIQMRCDIDGVPVPEHLTDFVQSHIDAERQLALRLV</sequence>
<dbReference type="AlphaFoldDB" id="A0A7Y4H9B8"/>
<comment type="caution">
    <text evidence="1">The sequence shown here is derived from an EMBL/GenBank/DDBJ whole genome shotgun (WGS) entry which is preliminary data.</text>
</comment>
<evidence type="ECO:0000313" key="1">
    <source>
        <dbReference type="EMBL" id="NOJ50049.1"/>
    </source>
</evidence>